<evidence type="ECO:0000256" key="1">
    <source>
        <dbReference type="SAM" id="Coils"/>
    </source>
</evidence>
<evidence type="ECO:0000313" key="2">
    <source>
        <dbReference type="EMBL" id="KKL90067.1"/>
    </source>
</evidence>
<protein>
    <submittedName>
        <fullName evidence="2">Uncharacterized protein</fullName>
    </submittedName>
</protein>
<gene>
    <name evidence="2" type="ORF">LCGC14_1908390</name>
</gene>
<accession>A0A0F9ISD2</accession>
<dbReference type="EMBL" id="LAZR01020113">
    <property type="protein sequence ID" value="KKL90067.1"/>
    <property type="molecule type" value="Genomic_DNA"/>
</dbReference>
<keyword evidence="1" id="KW-0175">Coiled coil</keyword>
<organism evidence="2">
    <name type="scientific">marine sediment metagenome</name>
    <dbReference type="NCBI Taxonomy" id="412755"/>
    <lineage>
        <taxon>unclassified sequences</taxon>
        <taxon>metagenomes</taxon>
        <taxon>ecological metagenomes</taxon>
    </lineage>
</organism>
<comment type="caution">
    <text evidence="2">The sequence shown here is derived from an EMBL/GenBank/DDBJ whole genome shotgun (WGS) entry which is preliminary data.</text>
</comment>
<sequence length="87" mass="9389">MEINIEKQKALLEILGAIDGQLSTIEITKVNLELEVAKLKADKIDALQNCQHVDQVGQVAIAGGSLLAWCQICGTLLSDDEIDELEG</sequence>
<reference evidence="2" key="1">
    <citation type="journal article" date="2015" name="Nature">
        <title>Complex archaea that bridge the gap between prokaryotes and eukaryotes.</title>
        <authorList>
            <person name="Spang A."/>
            <person name="Saw J.H."/>
            <person name="Jorgensen S.L."/>
            <person name="Zaremba-Niedzwiedzka K."/>
            <person name="Martijn J."/>
            <person name="Lind A.E."/>
            <person name="van Eijk R."/>
            <person name="Schleper C."/>
            <person name="Guy L."/>
            <person name="Ettema T.J."/>
        </authorList>
    </citation>
    <scope>NUCLEOTIDE SEQUENCE</scope>
</reference>
<feature type="coiled-coil region" evidence="1">
    <location>
        <begin position="22"/>
        <end position="49"/>
    </location>
</feature>
<dbReference type="AlphaFoldDB" id="A0A0F9ISD2"/>
<name>A0A0F9ISD2_9ZZZZ</name>
<proteinExistence type="predicted"/>